<dbReference type="PANTHER" id="PTHR43424">
    <property type="entry name" value="LOCUS PUTATIVE PROTEIN 1-RELATED"/>
    <property type="match status" value="1"/>
</dbReference>
<reference evidence="6" key="1">
    <citation type="submission" date="2016-10" db="EMBL/GenBank/DDBJ databases">
        <authorList>
            <person name="Varghese N."/>
            <person name="Submissions S."/>
        </authorList>
    </citation>
    <scope>NUCLEOTIDE SEQUENCE [LARGE SCALE GENOMIC DNA]</scope>
    <source>
        <strain evidence="6">LMG 25555</strain>
    </source>
</reference>
<evidence type="ECO:0000256" key="2">
    <source>
        <dbReference type="ARBA" id="ARBA00022692"/>
    </source>
</evidence>
<comment type="caution">
    <text evidence="6">The sequence shown here is derived from an EMBL/GenBank/DDBJ whole genome shotgun (WGS) entry which is preliminary data.</text>
</comment>
<keyword evidence="7" id="KW-1185">Reference proteome</keyword>
<feature type="transmembrane region" description="Helical" evidence="5">
    <location>
        <begin position="308"/>
        <end position="328"/>
    </location>
</feature>
<dbReference type="PATRIC" id="fig|882211.3.peg.226"/>
<accession>A0A0J6JA33</accession>
<evidence type="ECO:0000256" key="3">
    <source>
        <dbReference type="ARBA" id="ARBA00022989"/>
    </source>
</evidence>
<dbReference type="InterPro" id="IPR002797">
    <property type="entry name" value="Polysacc_synth"/>
</dbReference>
<keyword evidence="4 5" id="KW-0472">Membrane</keyword>
<evidence type="ECO:0000256" key="1">
    <source>
        <dbReference type="ARBA" id="ARBA00004141"/>
    </source>
</evidence>
<feature type="transmembrane region" description="Helical" evidence="5">
    <location>
        <begin position="373"/>
        <end position="391"/>
    </location>
</feature>
<feature type="transmembrane region" description="Helical" evidence="5">
    <location>
        <begin position="142"/>
        <end position="166"/>
    </location>
</feature>
<evidence type="ECO:0000313" key="7">
    <source>
        <dbReference type="Proteomes" id="UP000183613"/>
    </source>
</evidence>
<dbReference type="AlphaFoldDB" id="A0A0J6JA33"/>
<sequence length="432" mass="47455">MNIKKMLHAISFLWLGSLLGAFCAFITQVILARTLGPTEYGAFASALSAASILVPVAGFGVAQLWLKIFGVEGHAGIRWISPSFDFIKFSGIFSIAAIITWAIIGPNTKVTQYSLVILSTYIIQQLYLELTSSKLQLEERYLLLSAIQIIPHGLRLILISAAILFTPYAIDSLTTSIIYALVSLPVIIWGVREMSKLKNGKLALKGHSIKQSTFQTKKPSVKEVAIDAFPFGMAATFHLIMFQINILIVGLINGPTQSASYAVAFSVMTAVYLVPNVIYQKFLLPKLHRWANHDREKFLKVYNIGTKAMLTLGILAFASIISLAPWAIPILFGEEYKSSIVVLQVLAICAPIRFVASNAGSALLTQEHMKIKVYLMGISALTMITLSLLLIPKYEVIGAAVSTVLSDLLLLVLYYYFAQKKVVGKSIPHEPQ</sequence>
<dbReference type="PANTHER" id="PTHR43424:SF1">
    <property type="entry name" value="LOCUS PUTATIVE PROTEIN 1-RELATED"/>
    <property type="match status" value="1"/>
</dbReference>
<keyword evidence="3 5" id="KW-1133">Transmembrane helix</keyword>
<dbReference type="GO" id="GO:0016020">
    <property type="term" value="C:membrane"/>
    <property type="evidence" value="ECO:0007669"/>
    <property type="project" value="UniProtKB-SubCell"/>
</dbReference>
<proteinExistence type="predicted"/>
<feature type="transmembrane region" description="Helical" evidence="5">
    <location>
        <begin position="42"/>
        <end position="66"/>
    </location>
</feature>
<comment type="subcellular location">
    <subcellularLocation>
        <location evidence="1">Membrane</location>
        <topology evidence="1">Multi-pass membrane protein</topology>
    </subcellularLocation>
</comment>
<keyword evidence="2 5" id="KW-0812">Transmembrane</keyword>
<feature type="transmembrane region" description="Helical" evidence="5">
    <location>
        <begin position="172"/>
        <end position="191"/>
    </location>
</feature>
<organism evidence="6 7">
    <name type="scientific">Pseudomonas deceptionensis</name>
    <dbReference type="NCBI Taxonomy" id="882211"/>
    <lineage>
        <taxon>Bacteria</taxon>
        <taxon>Pseudomonadati</taxon>
        <taxon>Pseudomonadota</taxon>
        <taxon>Gammaproteobacteria</taxon>
        <taxon>Pseudomonadales</taxon>
        <taxon>Pseudomonadaceae</taxon>
        <taxon>Pseudomonas</taxon>
    </lineage>
</organism>
<feature type="transmembrane region" description="Helical" evidence="5">
    <location>
        <begin position="397"/>
        <end position="417"/>
    </location>
</feature>
<dbReference type="InterPro" id="IPR052556">
    <property type="entry name" value="PolySynth_Transporter"/>
</dbReference>
<feature type="transmembrane region" description="Helical" evidence="5">
    <location>
        <begin position="258"/>
        <end position="279"/>
    </location>
</feature>
<evidence type="ECO:0000256" key="5">
    <source>
        <dbReference type="SAM" id="Phobius"/>
    </source>
</evidence>
<gene>
    <name evidence="6" type="ORF">SAMN04489800_2844</name>
</gene>
<evidence type="ECO:0000313" key="6">
    <source>
        <dbReference type="EMBL" id="SEE92141.1"/>
    </source>
</evidence>
<feature type="transmembrane region" description="Helical" evidence="5">
    <location>
        <begin position="228"/>
        <end position="252"/>
    </location>
</feature>
<dbReference type="Pfam" id="PF01943">
    <property type="entry name" value="Polysacc_synt"/>
    <property type="match status" value="1"/>
</dbReference>
<evidence type="ECO:0000256" key="4">
    <source>
        <dbReference type="ARBA" id="ARBA00023136"/>
    </source>
</evidence>
<dbReference type="OrthoDB" id="103403at2"/>
<name>A0A0J6JA33_PSEDM</name>
<dbReference type="EMBL" id="FNUD01000002">
    <property type="protein sequence ID" value="SEE92141.1"/>
    <property type="molecule type" value="Genomic_DNA"/>
</dbReference>
<feature type="transmembrane region" description="Helical" evidence="5">
    <location>
        <begin position="86"/>
        <end position="104"/>
    </location>
</feature>
<protein>
    <submittedName>
        <fullName evidence="6">Membrane protein involved in the export of O-antigen and teichoic acid</fullName>
    </submittedName>
</protein>
<dbReference type="RefSeq" id="WP_048358189.1">
    <property type="nucleotide sequence ID" value="NZ_FNUD01000002.1"/>
</dbReference>
<feature type="transmembrane region" description="Helical" evidence="5">
    <location>
        <begin position="340"/>
        <end position="361"/>
    </location>
</feature>
<dbReference type="Proteomes" id="UP000183613">
    <property type="component" value="Unassembled WGS sequence"/>
</dbReference>